<evidence type="ECO:0000313" key="3">
    <source>
        <dbReference type="Proteomes" id="UP000253410"/>
    </source>
</evidence>
<name>A0A365XZZ3_9BACT</name>
<dbReference type="SUPFAM" id="SSF55729">
    <property type="entry name" value="Acyl-CoA N-acyltransferases (Nat)"/>
    <property type="match status" value="1"/>
</dbReference>
<dbReference type="Pfam" id="PF00583">
    <property type="entry name" value="Acetyltransf_1"/>
    <property type="match status" value="1"/>
</dbReference>
<feature type="domain" description="N-acetyltransferase" evidence="1">
    <location>
        <begin position="20"/>
        <end position="184"/>
    </location>
</feature>
<dbReference type="GO" id="GO:0016747">
    <property type="term" value="F:acyltransferase activity, transferring groups other than amino-acyl groups"/>
    <property type="evidence" value="ECO:0007669"/>
    <property type="project" value="InterPro"/>
</dbReference>
<dbReference type="InterPro" id="IPR000182">
    <property type="entry name" value="GNAT_dom"/>
</dbReference>
<dbReference type="Gene3D" id="3.40.630.30">
    <property type="match status" value="1"/>
</dbReference>
<gene>
    <name evidence="2" type="ORF">DF182_01060</name>
</gene>
<dbReference type="PROSITE" id="PS51186">
    <property type="entry name" value="GNAT"/>
    <property type="match status" value="1"/>
</dbReference>
<proteinExistence type="predicted"/>
<evidence type="ECO:0000313" key="2">
    <source>
        <dbReference type="EMBL" id="RBL91244.1"/>
    </source>
</evidence>
<comment type="caution">
    <text evidence="2">The sequence shown here is derived from an EMBL/GenBank/DDBJ whole genome shotgun (WGS) entry which is preliminary data.</text>
</comment>
<dbReference type="AlphaFoldDB" id="A0A365XZZ3"/>
<dbReference type="CDD" id="cd04301">
    <property type="entry name" value="NAT_SF"/>
    <property type="match status" value="1"/>
</dbReference>
<protein>
    <submittedName>
        <fullName evidence="2">GNAT family N-acetyltransferase</fullName>
    </submittedName>
</protein>
<dbReference type="OrthoDB" id="1188001at2"/>
<organism evidence="2 3">
    <name type="scientific">Chitinophaga flava</name>
    <dbReference type="NCBI Taxonomy" id="2259036"/>
    <lineage>
        <taxon>Bacteria</taxon>
        <taxon>Pseudomonadati</taxon>
        <taxon>Bacteroidota</taxon>
        <taxon>Chitinophagia</taxon>
        <taxon>Chitinophagales</taxon>
        <taxon>Chitinophagaceae</taxon>
        <taxon>Chitinophaga</taxon>
    </lineage>
</organism>
<keyword evidence="3" id="KW-1185">Reference proteome</keyword>
<dbReference type="EMBL" id="QFFJ01000001">
    <property type="protein sequence ID" value="RBL91244.1"/>
    <property type="molecule type" value="Genomic_DNA"/>
</dbReference>
<dbReference type="Proteomes" id="UP000253410">
    <property type="component" value="Unassembled WGS sequence"/>
</dbReference>
<sequence>MRQVFPLLLLQYFIAMTDTFKLRLIQPGELPLVLQLLKEAAIAIQAKGLDQWDVWLDPPQEKISWIEEGLAQQEFFAVENQDNELVGVFRLADKDLLYWGEQDVMAGYVHSLVVRKQFAGRQLGTIILNMVEDKLLAEGCHLFRLDCNAGNAWLCSYYEQQGFRKVGEVKMPHSLNNLYEKQIG</sequence>
<keyword evidence="2" id="KW-0808">Transferase</keyword>
<dbReference type="RefSeq" id="WP_113613842.1">
    <property type="nucleotide sequence ID" value="NZ_QFFJ01000001.1"/>
</dbReference>
<evidence type="ECO:0000259" key="1">
    <source>
        <dbReference type="PROSITE" id="PS51186"/>
    </source>
</evidence>
<reference evidence="2 3" key="1">
    <citation type="submission" date="2018-05" db="EMBL/GenBank/DDBJ databases">
        <title>Chitinophaga sp. K3CV102501T nov., isolated from isolated from a monsoon evergreen broad-leaved forest soil.</title>
        <authorList>
            <person name="Lv Y."/>
        </authorList>
    </citation>
    <scope>NUCLEOTIDE SEQUENCE [LARGE SCALE GENOMIC DNA]</scope>
    <source>
        <strain evidence="2 3">GDMCC 1.1325</strain>
    </source>
</reference>
<accession>A0A365XZZ3</accession>
<dbReference type="InterPro" id="IPR016181">
    <property type="entry name" value="Acyl_CoA_acyltransferase"/>
</dbReference>